<evidence type="ECO:0000256" key="2">
    <source>
        <dbReference type="ARBA" id="ARBA00004236"/>
    </source>
</evidence>
<keyword evidence="14" id="KW-0829">Tyrosine-protein kinase</keyword>
<keyword evidence="13" id="KW-0472">Membrane</keyword>
<evidence type="ECO:0000313" key="20">
    <source>
        <dbReference type="WBParaSite" id="maker-unitig_36457-snap-gene-0.2-mRNA-1"/>
    </source>
</evidence>
<evidence type="ECO:0000256" key="11">
    <source>
        <dbReference type="ARBA" id="ARBA00022777"/>
    </source>
</evidence>
<accession>A0A1I8G640</accession>
<evidence type="ECO:0000256" key="8">
    <source>
        <dbReference type="ARBA" id="ARBA00022553"/>
    </source>
</evidence>
<evidence type="ECO:0000256" key="17">
    <source>
        <dbReference type="SAM" id="MobiDB-lite"/>
    </source>
</evidence>
<evidence type="ECO:0000256" key="10">
    <source>
        <dbReference type="ARBA" id="ARBA00022741"/>
    </source>
</evidence>
<dbReference type="PANTHER" id="PTHR14254">
    <property type="entry name" value="GENE 33 POLYPEPTIDE"/>
    <property type="match status" value="1"/>
</dbReference>
<feature type="domain" description="Cdc42 binding" evidence="18">
    <location>
        <begin position="32"/>
        <end position="85"/>
    </location>
</feature>
<keyword evidence="7" id="KW-0963">Cytoplasm</keyword>
<dbReference type="InterPro" id="IPR052112">
    <property type="entry name" value="EGFR_SigReg_Kinase"/>
</dbReference>
<dbReference type="GO" id="GO:0005524">
    <property type="term" value="F:ATP binding"/>
    <property type="evidence" value="ECO:0007669"/>
    <property type="project" value="UniProtKB-KW"/>
</dbReference>
<dbReference type="GO" id="GO:0004715">
    <property type="term" value="F:non-membrane spanning protein tyrosine kinase activity"/>
    <property type="evidence" value="ECO:0007669"/>
    <property type="project" value="UniProtKB-EC"/>
</dbReference>
<keyword evidence="6" id="KW-1003">Cell membrane</keyword>
<evidence type="ECO:0000256" key="6">
    <source>
        <dbReference type="ARBA" id="ARBA00022475"/>
    </source>
</evidence>
<dbReference type="WBParaSite" id="maker-unitig_36457-snap-gene-0.2-mRNA-1">
    <property type="protein sequence ID" value="maker-unitig_36457-snap-gene-0.2-mRNA-1"/>
    <property type="gene ID" value="maker-unitig_36457-snap-gene-0.2"/>
</dbReference>
<keyword evidence="19" id="KW-1185">Reference proteome</keyword>
<feature type="region of interest" description="Disordered" evidence="17">
    <location>
        <begin position="69"/>
        <end position="175"/>
    </location>
</feature>
<evidence type="ECO:0000256" key="3">
    <source>
        <dbReference type="ARBA" id="ARBA00004496"/>
    </source>
</evidence>
<evidence type="ECO:0000313" key="21">
    <source>
        <dbReference type="WBParaSite" id="maker-uti_cns_0000860-snap-gene-0.6-mRNA-1"/>
    </source>
</evidence>
<evidence type="ECO:0000256" key="15">
    <source>
        <dbReference type="ARBA" id="ARBA00023242"/>
    </source>
</evidence>
<dbReference type="GO" id="GO:0005737">
    <property type="term" value="C:cytoplasm"/>
    <property type="evidence" value="ECO:0007669"/>
    <property type="project" value="UniProtKB-SubCell"/>
</dbReference>
<keyword evidence="15" id="KW-0539">Nucleus</keyword>
<protein>
    <recommendedName>
        <fullName evidence="4">non-specific protein-tyrosine kinase</fullName>
        <ecNumber evidence="4">2.7.10.2</ecNumber>
    </recommendedName>
</protein>
<dbReference type="Pfam" id="PF09027">
    <property type="entry name" value="GTPase_binding"/>
    <property type="match status" value="1"/>
</dbReference>
<evidence type="ECO:0000256" key="4">
    <source>
        <dbReference type="ARBA" id="ARBA00011903"/>
    </source>
</evidence>
<evidence type="ECO:0000256" key="16">
    <source>
        <dbReference type="ARBA" id="ARBA00029433"/>
    </source>
</evidence>
<name>A0A1I8G640_9PLAT</name>
<evidence type="ECO:0000256" key="9">
    <source>
        <dbReference type="ARBA" id="ARBA00022679"/>
    </source>
</evidence>
<dbReference type="FunFam" id="4.10.680.10:FF:000001">
    <property type="entry name" value="activated CDC42 kinase 1 isoform X1"/>
    <property type="match status" value="1"/>
</dbReference>
<evidence type="ECO:0000256" key="12">
    <source>
        <dbReference type="ARBA" id="ARBA00022840"/>
    </source>
</evidence>
<keyword evidence="12" id="KW-0067">ATP-binding</keyword>
<dbReference type="EC" id="2.7.10.2" evidence="4"/>
<keyword evidence="8" id="KW-0597">Phosphoprotein</keyword>
<feature type="compositionally biased region" description="Low complexity" evidence="17">
    <location>
        <begin position="99"/>
        <end position="111"/>
    </location>
</feature>
<dbReference type="GO" id="GO:0042059">
    <property type="term" value="P:negative regulation of epidermal growth factor receptor signaling pathway"/>
    <property type="evidence" value="ECO:0007669"/>
    <property type="project" value="TreeGrafter"/>
</dbReference>
<feature type="compositionally biased region" description="Low complexity" evidence="17">
    <location>
        <begin position="150"/>
        <end position="167"/>
    </location>
</feature>
<keyword evidence="10" id="KW-0547">Nucleotide-binding</keyword>
<evidence type="ECO:0000256" key="13">
    <source>
        <dbReference type="ARBA" id="ARBA00023136"/>
    </source>
</evidence>
<dbReference type="AlphaFoldDB" id="A0A1I8G640"/>
<evidence type="ECO:0000259" key="18">
    <source>
        <dbReference type="Pfam" id="PF09027"/>
    </source>
</evidence>
<comment type="subcellular location">
    <subcellularLocation>
        <location evidence="2">Cell membrane</location>
    </subcellularLocation>
    <subcellularLocation>
        <location evidence="3">Cytoplasm</location>
    </subcellularLocation>
    <subcellularLocation>
        <location evidence="16">Endomembrane system</location>
        <topology evidence="16">Peripheral membrane protein</topology>
        <orientation evidence="16">Cytoplasmic side</orientation>
    </subcellularLocation>
    <subcellularLocation>
        <location evidence="1">Nucleus</location>
    </subcellularLocation>
</comment>
<keyword evidence="9" id="KW-0808">Transferase</keyword>
<sequence>PENFWWHGQNQRTSEVGWFPRALASTGKPLDPRDISRPIKNSFIHTGHGGMNQDTWGQPGHIDDVYLRNPMDPEDLSRPGCSVQQSEFLPPTGLGPADAAKSQQQARSSKSSYHRLVEDDDKPVSKPTATSKSSSGNGSGIALASPAQQRRSIPSSPAASAASSANSHSRRASSA</sequence>
<feature type="compositionally biased region" description="Polar residues" evidence="17">
    <location>
        <begin position="127"/>
        <end position="136"/>
    </location>
</feature>
<evidence type="ECO:0000313" key="19">
    <source>
        <dbReference type="Proteomes" id="UP000095280"/>
    </source>
</evidence>
<organism evidence="19 21">
    <name type="scientific">Macrostomum lignano</name>
    <dbReference type="NCBI Taxonomy" id="282301"/>
    <lineage>
        <taxon>Eukaryota</taxon>
        <taxon>Metazoa</taxon>
        <taxon>Spiralia</taxon>
        <taxon>Lophotrochozoa</taxon>
        <taxon>Platyhelminthes</taxon>
        <taxon>Rhabditophora</taxon>
        <taxon>Macrostomorpha</taxon>
        <taxon>Macrostomida</taxon>
        <taxon>Macrostomidae</taxon>
        <taxon>Macrostomum</taxon>
    </lineage>
</organism>
<evidence type="ECO:0000256" key="7">
    <source>
        <dbReference type="ARBA" id="ARBA00022490"/>
    </source>
</evidence>
<proteinExistence type="predicted"/>
<evidence type="ECO:0000256" key="14">
    <source>
        <dbReference type="ARBA" id="ARBA00023137"/>
    </source>
</evidence>
<dbReference type="InterPro" id="IPR037085">
    <property type="entry name" value="Cdc42-bd-like_dom_sf"/>
</dbReference>
<evidence type="ECO:0000256" key="1">
    <source>
        <dbReference type="ARBA" id="ARBA00004123"/>
    </source>
</evidence>
<dbReference type="Proteomes" id="UP000095280">
    <property type="component" value="Unplaced"/>
</dbReference>
<dbReference type="WBParaSite" id="maker-uti_cns_0000860-snap-gene-0.6-mRNA-1">
    <property type="protein sequence ID" value="maker-uti_cns_0000860-snap-gene-0.6-mRNA-1"/>
    <property type="gene ID" value="maker-uti_cns_0000860-snap-gene-0.6"/>
</dbReference>
<dbReference type="Gene3D" id="4.10.680.10">
    <property type="entry name" value="Cdc42-like binding domain"/>
    <property type="match status" value="1"/>
</dbReference>
<dbReference type="InterPro" id="IPR015116">
    <property type="entry name" value="Cdc42-bd-like"/>
</dbReference>
<keyword evidence="11" id="KW-0418">Kinase</keyword>
<reference evidence="20 21" key="1">
    <citation type="submission" date="2016-11" db="UniProtKB">
        <authorList>
            <consortium name="WormBaseParasite"/>
        </authorList>
    </citation>
    <scope>IDENTIFICATION</scope>
</reference>
<evidence type="ECO:0000256" key="5">
    <source>
        <dbReference type="ARBA" id="ARBA00022443"/>
    </source>
</evidence>
<keyword evidence="5" id="KW-0728">SH3 domain</keyword>
<dbReference type="PANTHER" id="PTHR14254:SF2">
    <property type="entry name" value="NON-SPECIFIC PROTEIN-TYROSINE KINASE"/>
    <property type="match status" value="1"/>
</dbReference>